<reference evidence="4" key="2">
    <citation type="submission" date="2020-05" db="UniProtKB">
        <authorList>
            <consortium name="EnsemblMetazoa"/>
        </authorList>
    </citation>
    <scope>IDENTIFICATION</scope>
</reference>
<dbReference type="AlphaFoldDB" id="A0A084WE89"/>
<evidence type="ECO:0000313" key="4">
    <source>
        <dbReference type="EnsemblMetazoa" id="ASIC016843-PA"/>
    </source>
</evidence>
<dbReference type="EnsemblMetazoa" id="ASIC016843-RA">
    <property type="protein sequence ID" value="ASIC016843-PA"/>
    <property type="gene ID" value="ASIC016843"/>
</dbReference>
<dbReference type="VEuPathDB" id="VectorBase:ASIC016843"/>
<dbReference type="VEuPathDB" id="VectorBase:ASIS007369"/>
<dbReference type="OrthoDB" id="7744882at2759"/>
<evidence type="ECO:0000259" key="2">
    <source>
        <dbReference type="Pfam" id="PF16064"/>
    </source>
</evidence>
<feature type="domain" description="DUF4806" evidence="2">
    <location>
        <begin position="281"/>
        <end position="362"/>
    </location>
</feature>
<evidence type="ECO:0000313" key="5">
    <source>
        <dbReference type="Proteomes" id="UP000030765"/>
    </source>
</evidence>
<gene>
    <name evidence="3" type="ORF">ZHAS_00016843</name>
</gene>
<evidence type="ECO:0000256" key="1">
    <source>
        <dbReference type="SAM" id="MobiDB-lite"/>
    </source>
</evidence>
<dbReference type="EMBL" id="ATLV01023195">
    <property type="status" value="NOT_ANNOTATED_CDS"/>
    <property type="molecule type" value="Genomic_DNA"/>
</dbReference>
<reference evidence="3 5" key="1">
    <citation type="journal article" date="2014" name="BMC Genomics">
        <title>Genome sequence of Anopheles sinensis provides insight into genetics basis of mosquito competence for malaria parasites.</title>
        <authorList>
            <person name="Zhou D."/>
            <person name="Zhang D."/>
            <person name="Ding G."/>
            <person name="Shi L."/>
            <person name="Hou Q."/>
            <person name="Ye Y."/>
            <person name="Xu Y."/>
            <person name="Zhou H."/>
            <person name="Xiong C."/>
            <person name="Li S."/>
            <person name="Yu J."/>
            <person name="Hong S."/>
            <person name="Yu X."/>
            <person name="Zou P."/>
            <person name="Chen C."/>
            <person name="Chang X."/>
            <person name="Wang W."/>
            <person name="Lv Y."/>
            <person name="Sun Y."/>
            <person name="Ma L."/>
            <person name="Shen B."/>
            <person name="Zhu C."/>
        </authorList>
    </citation>
    <scope>NUCLEOTIDE SEQUENCE [LARGE SCALE GENOMIC DNA]</scope>
</reference>
<evidence type="ECO:0000313" key="3">
    <source>
        <dbReference type="EMBL" id="KFB48533.1"/>
    </source>
</evidence>
<dbReference type="Pfam" id="PF16064">
    <property type="entry name" value="DUF4806"/>
    <property type="match status" value="1"/>
</dbReference>
<protein>
    <submittedName>
        <fullName evidence="3">AGAP005475-PA-like protein</fullName>
    </submittedName>
    <submittedName>
        <fullName evidence="4">DUF4806 domain-containing protein</fullName>
    </submittedName>
</protein>
<proteinExistence type="predicted"/>
<dbReference type="Proteomes" id="UP000030765">
    <property type="component" value="Unassembled WGS sequence"/>
</dbReference>
<feature type="compositionally biased region" description="Low complexity" evidence="1">
    <location>
        <begin position="76"/>
        <end position="88"/>
    </location>
</feature>
<sequence length="409" mass="44134">MDHQKRSQPSLFRFNAASPSRIPASGDIVRPWEASSTRIPLITASPSHAMAPPPSTAPSPSTTQPLRLPPPVPRFTAASSTVSPASPALTGSASQLLQMPPPVPRFTAASPSPSPASPALTGSASQLLQMPPPVPRFTAASPSPSPALLDYENAPCTSASQGSSYIKRREGVIHNSGTSPLPILDSLERLEADPDPFDFGPPPKRHLSSAAVPNFSPLPHPDPVPSPPLRPAVECSCQGELREEVRILRKAVINLQVALEQTGELMTVHRSATRPSNFVKLETREQLDEFEGRLGRDASFVAEMVAHLKQGIMSLDPKNRIARVIDSLFSRRLFAECSWTGVGRPNPKIPFVQLVNIFGLITRVAGNENPAASDFVEAVLRSRLNSAPKRVNRETGRLAYCKLKTKQQK</sequence>
<organism evidence="3">
    <name type="scientific">Anopheles sinensis</name>
    <name type="common">Mosquito</name>
    <dbReference type="NCBI Taxonomy" id="74873"/>
    <lineage>
        <taxon>Eukaryota</taxon>
        <taxon>Metazoa</taxon>
        <taxon>Ecdysozoa</taxon>
        <taxon>Arthropoda</taxon>
        <taxon>Hexapoda</taxon>
        <taxon>Insecta</taxon>
        <taxon>Pterygota</taxon>
        <taxon>Neoptera</taxon>
        <taxon>Endopterygota</taxon>
        <taxon>Diptera</taxon>
        <taxon>Nematocera</taxon>
        <taxon>Culicoidea</taxon>
        <taxon>Culicidae</taxon>
        <taxon>Anophelinae</taxon>
        <taxon>Anopheles</taxon>
    </lineage>
</organism>
<keyword evidence="5" id="KW-1185">Reference proteome</keyword>
<dbReference type="STRING" id="74873.A0A084WE89"/>
<accession>A0A084WE89</accession>
<dbReference type="EMBL" id="KE525341">
    <property type="protein sequence ID" value="KFB48533.1"/>
    <property type="molecule type" value="Genomic_DNA"/>
</dbReference>
<dbReference type="InterPro" id="IPR032071">
    <property type="entry name" value="DUF4806"/>
</dbReference>
<feature type="region of interest" description="Disordered" evidence="1">
    <location>
        <begin position="1"/>
        <end position="162"/>
    </location>
</feature>
<name>A0A084WE89_ANOSI</name>